<accession>A0A7G2EYU7</accession>
<dbReference type="GO" id="GO:0034220">
    <property type="term" value="P:monoatomic ion transmembrane transport"/>
    <property type="evidence" value="ECO:0007669"/>
    <property type="project" value="UniProtKB-KW"/>
</dbReference>
<feature type="transmembrane region" description="Helical" evidence="6">
    <location>
        <begin position="113"/>
        <end position="132"/>
    </location>
</feature>
<gene>
    <name evidence="7" type="ORF">AT9943_LOCUS15899</name>
</gene>
<feature type="transmembrane region" description="Helical" evidence="6">
    <location>
        <begin position="266"/>
        <end position="286"/>
    </location>
</feature>
<evidence type="ECO:0000256" key="5">
    <source>
        <dbReference type="ARBA" id="ARBA00023136"/>
    </source>
</evidence>
<dbReference type="InterPro" id="IPR006214">
    <property type="entry name" value="Bax_inhibitor_1-related"/>
</dbReference>
<dbReference type="EMBL" id="LR881469">
    <property type="protein sequence ID" value="CAD5328242.1"/>
    <property type="molecule type" value="Genomic_DNA"/>
</dbReference>
<evidence type="ECO:0000256" key="2">
    <source>
        <dbReference type="ARBA" id="ARBA00010350"/>
    </source>
</evidence>
<proteinExistence type="inferred from homology"/>
<keyword evidence="5 6" id="KW-0472">Membrane</keyword>
<evidence type="ECO:0000256" key="1">
    <source>
        <dbReference type="ARBA" id="ARBA00004141"/>
    </source>
</evidence>
<dbReference type="GO" id="GO:0016020">
    <property type="term" value="C:membrane"/>
    <property type="evidence" value="ECO:0007669"/>
    <property type="project" value="UniProtKB-SubCell"/>
</dbReference>
<organism evidence="7 8">
    <name type="scientific">Arabidopsis thaliana</name>
    <name type="common">Mouse-ear cress</name>
    <dbReference type="NCBI Taxonomy" id="3702"/>
    <lineage>
        <taxon>Eukaryota</taxon>
        <taxon>Viridiplantae</taxon>
        <taxon>Streptophyta</taxon>
        <taxon>Embryophyta</taxon>
        <taxon>Tracheophyta</taxon>
        <taxon>Spermatophyta</taxon>
        <taxon>Magnoliopsida</taxon>
        <taxon>eudicotyledons</taxon>
        <taxon>Gunneridae</taxon>
        <taxon>Pentapetalae</taxon>
        <taxon>rosids</taxon>
        <taxon>malvids</taxon>
        <taxon>Brassicales</taxon>
        <taxon>Brassicaceae</taxon>
        <taxon>Camelineae</taxon>
        <taxon>Arabidopsis</taxon>
    </lineage>
</organism>
<reference evidence="7 8" key="1">
    <citation type="submission" date="2020-09" db="EMBL/GenBank/DDBJ databases">
        <authorList>
            <person name="Ashkenazy H."/>
        </authorList>
    </citation>
    <scope>NUCLEOTIDE SEQUENCE [LARGE SCALE GENOMIC DNA]</scope>
    <source>
        <strain evidence="8">cv. Cdm-0</strain>
    </source>
</reference>
<dbReference type="GO" id="GO:0015743">
    <property type="term" value="P:malate transport"/>
    <property type="evidence" value="ECO:0007669"/>
    <property type="project" value="InterPro"/>
</dbReference>
<protein>
    <submittedName>
        <fullName evidence="7">(thale cress) hypothetical protein</fullName>
    </submittedName>
</protein>
<feature type="transmembrane region" description="Helical" evidence="6">
    <location>
        <begin position="79"/>
        <end position="101"/>
    </location>
</feature>
<evidence type="ECO:0000256" key="3">
    <source>
        <dbReference type="ARBA" id="ARBA00022692"/>
    </source>
</evidence>
<name>A0A7G2EYU7_ARATH</name>
<comment type="subcellular location">
    <subcellularLocation>
        <location evidence="1">Membrane</location>
        <topology evidence="1">Multi-pass membrane protein</topology>
    </subcellularLocation>
</comment>
<sequence length="298" mass="33904">MSNKVHVGNIEMEEGLSKTKWMVLEPSEKIKKIPKRLWSVGKEDPRRVIHAFKVGHSLTLVSLLYFMENLFKGIGSNAIWAVMTVVVVLLEFFARATATYIRFRPYIKKNYDYGVVIFLLTFNLITVSSCQVDSDKHSTPKRLYLLFLFALLKGASVGPMIMLVIDFDSSVLVTAFVGTAVAFVCFSAAAMLATRREYLYHGASLACCMSILWWVQIASSIFGGSTTVVKFELYFGLLIFVGYIVVDTQMIIEKAHHGDMDYVQHSFTFFTDFASLFVQILVLNMFRKMKKGRKDRRN</sequence>
<evidence type="ECO:0000256" key="4">
    <source>
        <dbReference type="ARBA" id="ARBA00022989"/>
    </source>
</evidence>
<comment type="similarity">
    <text evidence="2">Belongs to the BI1 family.</text>
</comment>
<feature type="transmembrane region" description="Helical" evidence="6">
    <location>
        <begin position="144"/>
        <end position="165"/>
    </location>
</feature>
<dbReference type="AlphaFoldDB" id="A0A7G2EYU7"/>
<dbReference type="Proteomes" id="UP000516314">
    <property type="component" value="Chromosome 4"/>
</dbReference>
<keyword evidence="4 6" id="KW-1133">Transmembrane helix</keyword>
<dbReference type="Pfam" id="PF01027">
    <property type="entry name" value="Bax1-I"/>
    <property type="match status" value="1"/>
</dbReference>
<feature type="transmembrane region" description="Helical" evidence="6">
    <location>
        <begin position="172"/>
        <end position="192"/>
    </location>
</feature>
<evidence type="ECO:0000313" key="7">
    <source>
        <dbReference type="EMBL" id="CAD5328242.1"/>
    </source>
</evidence>
<evidence type="ECO:0000313" key="8">
    <source>
        <dbReference type="Proteomes" id="UP000516314"/>
    </source>
</evidence>
<feature type="transmembrane region" description="Helical" evidence="6">
    <location>
        <begin position="227"/>
        <end position="246"/>
    </location>
</feature>
<dbReference type="InterPro" id="IPR006213">
    <property type="entry name" value="Bax_inhbtr1_CS"/>
</dbReference>
<keyword evidence="3 6" id="KW-0812">Transmembrane</keyword>
<evidence type="ECO:0000256" key="6">
    <source>
        <dbReference type="SAM" id="Phobius"/>
    </source>
</evidence>
<dbReference type="PROSITE" id="PS01243">
    <property type="entry name" value="BI1"/>
    <property type="match status" value="1"/>
</dbReference>
<dbReference type="PANTHER" id="PTHR31086">
    <property type="entry name" value="ALUMINUM-ACTIVATED MALATE TRANSPORTER 10"/>
    <property type="match status" value="1"/>
</dbReference>